<protein>
    <submittedName>
        <fullName evidence="1">Uncharacterized protein</fullName>
    </submittedName>
</protein>
<comment type="caution">
    <text evidence="1">The sequence shown here is derived from an EMBL/GenBank/DDBJ whole genome shotgun (WGS) entry which is preliminary data.</text>
</comment>
<organism evidence="1 2">
    <name type="scientific">Austropuccinia psidii MF-1</name>
    <dbReference type="NCBI Taxonomy" id="1389203"/>
    <lineage>
        <taxon>Eukaryota</taxon>
        <taxon>Fungi</taxon>
        <taxon>Dikarya</taxon>
        <taxon>Basidiomycota</taxon>
        <taxon>Pucciniomycotina</taxon>
        <taxon>Pucciniomycetes</taxon>
        <taxon>Pucciniales</taxon>
        <taxon>Sphaerophragmiaceae</taxon>
        <taxon>Austropuccinia</taxon>
    </lineage>
</organism>
<dbReference type="AlphaFoldDB" id="A0A9Q3GZS2"/>
<gene>
    <name evidence="1" type="ORF">O181_024539</name>
</gene>
<proteinExistence type="predicted"/>
<dbReference type="Proteomes" id="UP000765509">
    <property type="component" value="Unassembled WGS sequence"/>
</dbReference>
<sequence>MQGYEEKNWTKLKEEHITEWGRVDPDRRYRQESLEKLFTNTKKSGGIRNLTEYKRFIGESDKVTTYLYKYGYIQREVEHNEELYSSLSPEIRNFIIKEMRRDKVMIQERHGGYIVPEIKVLKTYIEKETKNVITSRDIVEDKISQDAFSYPN</sequence>
<name>A0A9Q3GZS2_9BASI</name>
<keyword evidence="2" id="KW-1185">Reference proteome</keyword>
<reference evidence="1" key="1">
    <citation type="submission" date="2021-03" db="EMBL/GenBank/DDBJ databases">
        <title>Draft genome sequence of rust myrtle Austropuccinia psidii MF-1, a brazilian biotype.</title>
        <authorList>
            <person name="Quecine M.C."/>
            <person name="Pachon D.M.R."/>
            <person name="Bonatelli M.L."/>
            <person name="Correr F.H."/>
            <person name="Franceschini L.M."/>
            <person name="Leite T.F."/>
            <person name="Margarido G.R.A."/>
            <person name="Almeida C.A."/>
            <person name="Ferrarezi J.A."/>
            <person name="Labate C.A."/>
        </authorList>
    </citation>
    <scope>NUCLEOTIDE SEQUENCE</scope>
    <source>
        <strain evidence="1">MF-1</strain>
    </source>
</reference>
<evidence type="ECO:0000313" key="2">
    <source>
        <dbReference type="Proteomes" id="UP000765509"/>
    </source>
</evidence>
<accession>A0A9Q3GZS2</accession>
<dbReference type="EMBL" id="AVOT02007867">
    <property type="protein sequence ID" value="MBW0484824.1"/>
    <property type="molecule type" value="Genomic_DNA"/>
</dbReference>
<evidence type="ECO:0000313" key="1">
    <source>
        <dbReference type="EMBL" id="MBW0484824.1"/>
    </source>
</evidence>
<dbReference type="OrthoDB" id="2518478at2759"/>